<evidence type="ECO:0000256" key="3">
    <source>
        <dbReference type="ARBA" id="ARBA00022801"/>
    </source>
</evidence>
<keyword evidence="5" id="KW-0472">Membrane</keyword>
<evidence type="ECO:0000313" key="8">
    <source>
        <dbReference type="Proteomes" id="UP000289738"/>
    </source>
</evidence>
<sequence length="172" mass="20316">MKYIKDNFMGDLASLHQIFVPVYLNGHWFLIVVDLLYEIVRYLDSFKKGTLMTERKSVINNVLNYLENFLSDKNFGETPSFRNIQFSKYKFNELAVPQQSAKSNDCGIWVAQWMHLNRYWSLSNKTWVVNDYTRIRLAVDLVNDSNNSKRDIIVELAVTDWNKKMQQSVMQT</sequence>
<dbReference type="GO" id="GO:0016929">
    <property type="term" value="F:deSUMOylase activity"/>
    <property type="evidence" value="ECO:0007669"/>
    <property type="project" value="TreeGrafter"/>
</dbReference>
<keyword evidence="8" id="KW-1185">Reference proteome</keyword>
<keyword evidence="5" id="KW-0812">Transmembrane</keyword>
<feature type="domain" description="Ubiquitin-like protease family profile" evidence="6">
    <location>
        <begin position="1"/>
        <end position="117"/>
    </location>
</feature>
<dbReference type="Pfam" id="PF02902">
    <property type="entry name" value="Peptidase_C48"/>
    <property type="match status" value="1"/>
</dbReference>
<dbReference type="InterPro" id="IPR038765">
    <property type="entry name" value="Papain-like_cys_pep_sf"/>
</dbReference>
<dbReference type="GO" id="GO:0006508">
    <property type="term" value="P:proteolysis"/>
    <property type="evidence" value="ECO:0007669"/>
    <property type="project" value="UniProtKB-KW"/>
</dbReference>
<evidence type="ECO:0000256" key="2">
    <source>
        <dbReference type="ARBA" id="ARBA00022670"/>
    </source>
</evidence>
<evidence type="ECO:0000256" key="1">
    <source>
        <dbReference type="ARBA" id="ARBA00005234"/>
    </source>
</evidence>
<dbReference type="GO" id="GO:0005634">
    <property type="term" value="C:nucleus"/>
    <property type="evidence" value="ECO:0007669"/>
    <property type="project" value="TreeGrafter"/>
</dbReference>
<keyword evidence="3" id="KW-0378">Hydrolase</keyword>
<dbReference type="PROSITE" id="PS50600">
    <property type="entry name" value="ULP_PROTEASE"/>
    <property type="match status" value="1"/>
</dbReference>
<proteinExistence type="inferred from homology"/>
<name>A0A444YL91_ARAHY</name>
<dbReference type="InterPro" id="IPR003653">
    <property type="entry name" value="Peptidase_C48_C"/>
</dbReference>
<dbReference type="SUPFAM" id="SSF54001">
    <property type="entry name" value="Cysteine proteinases"/>
    <property type="match status" value="1"/>
</dbReference>
<evidence type="ECO:0000259" key="6">
    <source>
        <dbReference type="PROSITE" id="PS50600"/>
    </source>
</evidence>
<dbReference type="AlphaFoldDB" id="A0A444YL91"/>
<dbReference type="GO" id="GO:0016926">
    <property type="term" value="P:protein desumoylation"/>
    <property type="evidence" value="ECO:0007669"/>
    <property type="project" value="TreeGrafter"/>
</dbReference>
<dbReference type="Proteomes" id="UP000289738">
    <property type="component" value="Chromosome B06"/>
</dbReference>
<organism evidence="7 8">
    <name type="scientific">Arachis hypogaea</name>
    <name type="common">Peanut</name>
    <dbReference type="NCBI Taxonomy" id="3818"/>
    <lineage>
        <taxon>Eukaryota</taxon>
        <taxon>Viridiplantae</taxon>
        <taxon>Streptophyta</taxon>
        <taxon>Embryophyta</taxon>
        <taxon>Tracheophyta</taxon>
        <taxon>Spermatophyta</taxon>
        <taxon>Magnoliopsida</taxon>
        <taxon>eudicotyledons</taxon>
        <taxon>Gunneridae</taxon>
        <taxon>Pentapetalae</taxon>
        <taxon>rosids</taxon>
        <taxon>fabids</taxon>
        <taxon>Fabales</taxon>
        <taxon>Fabaceae</taxon>
        <taxon>Papilionoideae</taxon>
        <taxon>50 kb inversion clade</taxon>
        <taxon>dalbergioids sensu lato</taxon>
        <taxon>Dalbergieae</taxon>
        <taxon>Pterocarpus clade</taxon>
        <taxon>Arachis</taxon>
    </lineage>
</organism>
<evidence type="ECO:0000313" key="7">
    <source>
        <dbReference type="EMBL" id="RYR02619.1"/>
    </source>
</evidence>
<dbReference type="PANTHER" id="PTHR12606">
    <property type="entry name" value="SENTRIN/SUMO-SPECIFIC PROTEASE"/>
    <property type="match status" value="1"/>
</dbReference>
<accession>A0A444YL91</accession>
<keyword evidence="2" id="KW-0645">Protease</keyword>
<dbReference type="EMBL" id="SDMP01000016">
    <property type="protein sequence ID" value="RYR02619.1"/>
    <property type="molecule type" value="Genomic_DNA"/>
</dbReference>
<dbReference type="Gene3D" id="3.40.395.10">
    <property type="entry name" value="Adenoviral Proteinase, Chain A"/>
    <property type="match status" value="1"/>
</dbReference>
<keyword evidence="4" id="KW-0788">Thiol protease</keyword>
<comment type="similarity">
    <text evidence="1">Belongs to the peptidase C48 family.</text>
</comment>
<keyword evidence="5" id="KW-1133">Transmembrane helix</keyword>
<gene>
    <name evidence="7" type="ORF">Ahy_B06g081419</name>
</gene>
<protein>
    <recommendedName>
        <fullName evidence="6">Ubiquitin-like protease family profile domain-containing protein</fullName>
    </recommendedName>
</protein>
<comment type="caution">
    <text evidence="7">The sequence shown here is derived from an EMBL/GenBank/DDBJ whole genome shotgun (WGS) entry which is preliminary data.</text>
</comment>
<dbReference type="PANTHER" id="PTHR12606:SF157">
    <property type="entry name" value="OS06G0122600 PROTEIN"/>
    <property type="match status" value="1"/>
</dbReference>
<reference evidence="7 8" key="1">
    <citation type="submission" date="2019-01" db="EMBL/GenBank/DDBJ databases">
        <title>Sequencing of cultivated peanut Arachis hypogaea provides insights into genome evolution and oil improvement.</title>
        <authorList>
            <person name="Chen X."/>
        </authorList>
    </citation>
    <scope>NUCLEOTIDE SEQUENCE [LARGE SCALE GENOMIC DNA]</scope>
    <source>
        <strain evidence="8">cv. Fuhuasheng</strain>
        <tissue evidence="7">Leaves</tissue>
    </source>
</reference>
<feature type="transmembrane region" description="Helical" evidence="5">
    <location>
        <begin position="20"/>
        <end position="40"/>
    </location>
</feature>
<evidence type="ECO:0000256" key="4">
    <source>
        <dbReference type="ARBA" id="ARBA00022807"/>
    </source>
</evidence>
<evidence type="ECO:0000256" key="5">
    <source>
        <dbReference type="SAM" id="Phobius"/>
    </source>
</evidence>